<dbReference type="EMBL" id="RQVQ01000032">
    <property type="protein sequence ID" value="RRJ89181.1"/>
    <property type="molecule type" value="Genomic_DNA"/>
</dbReference>
<evidence type="ECO:0000313" key="2">
    <source>
        <dbReference type="EMBL" id="RRJ89181.1"/>
    </source>
</evidence>
<dbReference type="AlphaFoldDB" id="A0A3P3W275"/>
<feature type="transmembrane region" description="Helical" evidence="1">
    <location>
        <begin position="166"/>
        <end position="187"/>
    </location>
</feature>
<name>A0A3P3W275_9FLAO</name>
<keyword evidence="1" id="KW-0472">Membrane</keyword>
<sequence>MEELDLLKKHWKKEDDLPKISKDEIGVIIHKKSSSVVKWIFIISVIELLLGFVLLFFMNSDDKSMVLLMEKNSFLKFIDKFSYVLYVVVIYFIYRFYTMYRKISVGDNTTKLMENIIQTRKVVRHYMLFNVITFFLMCISVSWIVIQDRIYNEGFSQHHLSSIQFVILYAVMFFVIAVMTVIFWLIYKLIYGYFLRKLQKNYNELKNNEA</sequence>
<keyword evidence="3" id="KW-1185">Reference proteome</keyword>
<reference evidence="2 3" key="1">
    <citation type="submission" date="2018-11" db="EMBL/GenBank/DDBJ databases">
        <title>Flavobacterium sp. nov., YIM 102701-2 draft genome.</title>
        <authorList>
            <person name="Li G."/>
            <person name="Jiang Y."/>
        </authorList>
    </citation>
    <scope>NUCLEOTIDE SEQUENCE [LARGE SCALE GENOMIC DNA]</scope>
    <source>
        <strain evidence="2 3">YIM 102701-2</strain>
    </source>
</reference>
<feature type="transmembrane region" description="Helical" evidence="1">
    <location>
        <begin position="126"/>
        <end position="146"/>
    </location>
</feature>
<dbReference type="Proteomes" id="UP000275719">
    <property type="component" value="Unassembled WGS sequence"/>
</dbReference>
<protein>
    <submittedName>
        <fullName evidence="2">Uncharacterized protein</fullName>
    </submittedName>
</protein>
<evidence type="ECO:0000313" key="3">
    <source>
        <dbReference type="Proteomes" id="UP000275719"/>
    </source>
</evidence>
<feature type="transmembrane region" description="Helical" evidence="1">
    <location>
        <begin position="39"/>
        <end position="57"/>
    </location>
</feature>
<dbReference type="RefSeq" id="WP_125019724.1">
    <property type="nucleotide sequence ID" value="NZ_RQVQ01000032.1"/>
</dbReference>
<accession>A0A3P3W275</accession>
<proteinExistence type="predicted"/>
<keyword evidence="1" id="KW-0812">Transmembrane</keyword>
<keyword evidence="1" id="KW-1133">Transmembrane helix</keyword>
<evidence type="ECO:0000256" key="1">
    <source>
        <dbReference type="SAM" id="Phobius"/>
    </source>
</evidence>
<feature type="transmembrane region" description="Helical" evidence="1">
    <location>
        <begin position="77"/>
        <end position="94"/>
    </location>
</feature>
<comment type="caution">
    <text evidence="2">The sequence shown here is derived from an EMBL/GenBank/DDBJ whole genome shotgun (WGS) entry which is preliminary data.</text>
</comment>
<dbReference type="OrthoDB" id="709028at2"/>
<organism evidence="2 3">
    <name type="scientific">Paenimyroides tangerinum</name>
    <dbReference type="NCBI Taxonomy" id="2488728"/>
    <lineage>
        <taxon>Bacteria</taxon>
        <taxon>Pseudomonadati</taxon>
        <taxon>Bacteroidota</taxon>
        <taxon>Flavobacteriia</taxon>
        <taxon>Flavobacteriales</taxon>
        <taxon>Flavobacteriaceae</taxon>
        <taxon>Paenimyroides</taxon>
    </lineage>
</organism>
<gene>
    <name evidence="2" type="ORF">EG240_12485</name>
</gene>